<feature type="region of interest" description="Disordered" evidence="1">
    <location>
        <begin position="131"/>
        <end position="153"/>
    </location>
</feature>
<proteinExistence type="predicted"/>
<feature type="non-terminal residue" evidence="2">
    <location>
        <position position="153"/>
    </location>
</feature>
<accession>A0A6J4MAU8</accession>
<sequence>AGTAGGCGSRRRGDDCPQRRHVRRHGRSWPRCERHAAGHCGEACRPRRRPHSRRGRHPRQSGRCARGTQRDGRRHRHRAAAGSRPCGWMACWRCADLHGDIGAGAGCGQWADDRARHHRPSDVGLRRVAHRPGPALGVRPGGDLRAAGTRPAL</sequence>
<protein>
    <submittedName>
        <fullName evidence="2">Uncharacterized protein</fullName>
    </submittedName>
</protein>
<feature type="region of interest" description="Disordered" evidence="1">
    <location>
        <begin position="43"/>
        <end position="82"/>
    </location>
</feature>
<feature type="compositionally biased region" description="Basic residues" evidence="1">
    <location>
        <begin position="46"/>
        <end position="60"/>
    </location>
</feature>
<evidence type="ECO:0000313" key="2">
    <source>
        <dbReference type="EMBL" id="CAA9354786.1"/>
    </source>
</evidence>
<dbReference type="AlphaFoldDB" id="A0A6J4MAU8"/>
<feature type="compositionally biased region" description="Basic residues" evidence="1">
    <location>
        <begin position="19"/>
        <end position="28"/>
    </location>
</feature>
<organism evidence="2">
    <name type="scientific">uncultured Nocardioidaceae bacterium</name>
    <dbReference type="NCBI Taxonomy" id="253824"/>
    <lineage>
        <taxon>Bacteria</taxon>
        <taxon>Bacillati</taxon>
        <taxon>Actinomycetota</taxon>
        <taxon>Actinomycetes</taxon>
        <taxon>Propionibacteriales</taxon>
        <taxon>Nocardioidaceae</taxon>
        <taxon>environmental samples</taxon>
    </lineage>
</organism>
<feature type="non-terminal residue" evidence="2">
    <location>
        <position position="1"/>
    </location>
</feature>
<gene>
    <name evidence="2" type="ORF">AVDCRST_MAG29-2514</name>
</gene>
<dbReference type="EMBL" id="CADCUG010000145">
    <property type="protein sequence ID" value="CAA9354786.1"/>
    <property type="molecule type" value="Genomic_DNA"/>
</dbReference>
<feature type="region of interest" description="Disordered" evidence="1">
    <location>
        <begin position="1"/>
        <end position="29"/>
    </location>
</feature>
<reference evidence="2" key="1">
    <citation type="submission" date="2020-02" db="EMBL/GenBank/DDBJ databases">
        <authorList>
            <person name="Meier V. D."/>
        </authorList>
    </citation>
    <scope>NUCLEOTIDE SEQUENCE</scope>
    <source>
        <strain evidence="2">AVDCRST_MAG29</strain>
    </source>
</reference>
<evidence type="ECO:0000256" key="1">
    <source>
        <dbReference type="SAM" id="MobiDB-lite"/>
    </source>
</evidence>
<name>A0A6J4MAU8_9ACTN</name>